<dbReference type="RefSeq" id="WP_319842859.1">
    <property type="nucleotide sequence ID" value="NZ_JAXAFJ010000001.1"/>
</dbReference>
<evidence type="ECO:0000256" key="3">
    <source>
        <dbReference type="ARBA" id="ARBA00022630"/>
    </source>
</evidence>
<comment type="caution">
    <text evidence="6">The sequence shown here is derived from an EMBL/GenBank/DDBJ whole genome shotgun (WGS) entry which is preliminary data.</text>
</comment>
<protein>
    <submittedName>
        <fullName evidence="6">TIGR03364 family FAD-dependent oxidoreductase</fullName>
    </submittedName>
</protein>
<organism evidence="6 7">
    <name type="scientific">Terrihabitans rhizophilus</name>
    <dbReference type="NCBI Taxonomy" id="3092662"/>
    <lineage>
        <taxon>Bacteria</taxon>
        <taxon>Pseudomonadati</taxon>
        <taxon>Pseudomonadota</taxon>
        <taxon>Alphaproteobacteria</taxon>
        <taxon>Hyphomicrobiales</taxon>
        <taxon>Terrihabitans</taxon>
    </lineage>
</organism>
<feature type="domain" description="FAD dependent oxidoreductase" evidence="5">
    <location>
        <begin position="5"/>
        <end position="367"/>
    </location>
</feature>
<dbReference type="InterPro" id="IPR017741">
    <property type="entry name" value="FAD-dependent_OxRdtase_HpnW"/>
</dbReference>
<gene>
    <name evidence="6" type="ORF">SCD90_01585</name>
</gene>
<dbReference type="InterPro" id="IPR006076">
    <property type="entry name" value="FAD-dep_OxRdtase"/>
</dbReference>
<dbReference type="Proteomes" id="UP001274321">
    <property type="component" value="Unassembled WGS sequence"/>
</dbReference>
<accession>A0ABU4RIT1</accession>
<evidence type="ECO:0000256" key="1">
    <source>
        <dbReference type="ARBA" id="ARBA00001974"/>
    </source>
</evidence>
<dbReference type="Pfam" id="PF01266">
    <property type="entry name" value="DAO"/>
    <property type="match status" value="1"/>
</dbReference>
<dbReference type="Gene3D" id="3.50.50.60">
    <property type="entry name" value="FAD/NAD(P)-binding domain"/>
    <property type="match status" value="1"/>
</dbReference>
<proteinExistence type="inferred from homology"/>
<dbReference type="InterPro" id="IPR036188">
    <property type="entry name" value="FAD/NAD-bd_sf"/>
</dbReference>
<evidence type="ECO:0000313" key="6">
    <source>
        <dbReference type="EMBL" id="MDX6804742.1"/>
    </source>
</evidence>
<reference evidence="6 7" key="1">
    <citation type="submission" date="2023-11" db="EMBL/GenBank/DDBJ databases">
        <authorList>
            <person name="Bao R."/>
        </authorList>
    </citation>
    <scope>NUCLEOTIDE SEQUENCE [LARGE SCALE GENOMIC DNA]</scope>
    <source>
        <strain evidence="6 7">PJ23</strain>
    </source>
</reference>
<comment type="similarity">
    <text evidence="2">Belongs to the DadA oxidoreductase family.</text>
</comment>
<evidence type="ECO:0000256" key="4">
    <source>
        <dbReference type="ARBA" id="ARBA00023002"/>
    </source>
</evidence>
<keyword evidence="7" id="KW-1185">Reference proteome</keyword>
<keyword evidence="4" id="KW-0560">Oxidoreductase</keyword>
<name>A0ABU4RIT1_9HYPH</name>
<keyword evidence="3" id="KW-0285">Flavoprotein</keyword>
<dbReference type="PANTHER" id="PTHR13847:SF286">
    <property type="entry name" value="D-AMINO ACID DEHYDROGENASE"/>
    <property type="match status" value="1"/>
</dbReference>
<evidence type="ECO:0000259" key="5">
    <source>
        <dbReference type="Pfam" id="PF01266"/>
    </source>
</evidence>
<dbReference type="EMBL" id="JAXAFJ010000001">
    <property type="protein sequence ID" value="MDX6804742.1"/>
    <property type="molecule type" value="Genomic_DNA"/>
</dbReference>
<dbReference type="SUPFAM" id="SSF51971">
    <property type="entry name" value="Nucleotide-binding domain"/>
    <property type="match status" value="1"/>
</dbReference>
<evidence type="ECO:0000256" key="2">
    <source>
        <dbReference type="ARBA" id="ARBA00009410"/>
    </source>
</evidence>
<dbReference type="NCBIfam" id="TIGR03364">
    <property type="entry name" value="HpnW_proposed"/>
    <property type="match status" value="1"/>
</dbReference>
<dbReference type="Gene3D" id="3.30.9.10">
    <property type="entry name" value="D-Amino Acid Oxidase, subunit A, domain 2"/>
    <property type="match status" value="1"/>
</dbReference>
<comment type="cofactor">
    <cofactor evidence="1">
        <name>FAD</name>
        <dbReference type="ChEBI" id="CHEBI:57692"/>
    </cofactor>
</comment>
<sequence>MTGYDLAVVGAGIVGLGHALAAATRGKRVVVIDRDAQANGASVRNFGFVTVTGQGAGDCWTMARRSRDIWAEVAEAAGIALLQRGLVLAARHPESEAVIEAFLKTEMGEGCIRLTAEAAQAHVPSLRADAAVLALYSPHEIRVESRTAIPLLAAYLAERWGVTFIRSRAVRVVSPPAIETAEGVVQAEAAVVCPGDDFVSLFPERLARYGVTRCKLQMMRVMPASPARFGTAVMSDLGLARYLGYADLPEASDLKQRLDQDQPAHRANGVHLIVTQSADGSLVVGDSHHYAATPDPFAAEDVDALILDEFDRVLDLPGRVVTERWTGTYASAPDRWRLTDRPSDAVRIVVVTSGCGASTAFGIAEETMADLYGTAAAGMA</sequence>
<dbReference type="PANTHER" id="PTHR13847">
    <property type="entry name" value="SARCOSINE DEHYDROGENASE-RELATED"/>
    <property type="match status" value="1"/>
</dbReference>
<evidence type="ECO:0000313" key="7">
    <source>
        <dbReference type="Proteomes" id="UP001274321"/>
    </source>
</evidence>